<reference evidence="2 3" key="1">
    <citation type="journal article" date="2024" name="BMC Genomics">
        <title>De novo assembly and annotation of Popillia japonica's genome with initial clues to its potential as an invasive pest.</title>
        <authorList>
            <person name="Cucini C."/>
            <person name="Boschi S."/>
            <person name="Funari R."/>
            <person name="Cardaioli E."/>
            <person name="Iannotti N."/>
            <person name="Marturano G."/>
            <person name="Paoli F."/>
            <person name="Bruttini M."/>
            <person name="Carapelli A."/>
            <person name="Frati F."/>
            <person name="Nardi F."/>
        </authorList>
    </citation>
    <scope>NUCLEOTIDE SEQUENCE [LARGE SCALE GENOMIC DNA]</scope>
    <source>
        <strain evidence="2">DMR45628</strain>
    </source>
</reference>
<evidence type="ECO:0000313" key="3">
    <source>
        <dbReference type="Proteomes" id="UP001458880"/>
    </source>
</evidence>
<dbReference type="AlphaFoldDB" id="A0AAW1H3X8"/>
<gene>
    <name evidence="2" type="ORF">QE152_g41213</name>
</gene>
<feature type="region of interest" description="Disordered" evidence="1">
    <location>
        <begin position="1"/>
        <end position="89"/>
    </location>
</feature>
<evidence type="ECO:0000256" key="1">
    <source>
        <dbReference type="SAM" id="MobiDB-lite"/>
    </source>
</evidence>
<protein>
    <submittedName>
        <fullName evidence="2">Uncharacterized protein</fullName>
    </submittedName>
</protein>
<proteinExistence type="predicted"/>
<feature type="compositionally biased region" description="Pro residues" evidence="1">
    <location>
        <begin position="24"/>
        <end position="33"/>
    </location>
</feature>
<comment type="caution">
    <text evidence="2">The sequence shown here is derived from an EMBL/GenBank/DDBJ whole genome shotgun (WGS) entry which is preliminary data.</text>
</comment>
<evidence type="ECO:0000313" key="2">
    <source>
        <dbReference type="EMBL" id="KAK9670756.1"/>
    </source>
</evidence>
<dbReference type="Proteomes" id="UP001458880">
    <property type="component" value="Unassembled WGS sequence"/>
</dbReference>
<keyword evidence="3" id="KW-1185">Reference proteome</keyword>
<accession>A0AAW1H3X8</accession>
<sequence length="89" mass="9287">MPSLKQQPSATPPADVKSSHATPMPSPVTPTPTPDKRKPEPDPPSSGPLDVPIPGANSRKEETIFLTAFEAASKNEAGNSQSPDDNDNA</sequence>
<organism evidence="2 3">
    <name type="scientific">Popillia japonica</name>
    <name type="common">Japanese beetle</name>
    <dbReference type="NCBI Taxonomy" id="7064"/>
    <lineage>
        <taxon>Eukaryota</taxon>
        <taxon>Metazoa</taxon>
        <taxon>Ecdysozoa</taxon>
        <taxon>Arthropoda</taxon>
        <taxon>Hexapoda</taxon>
        <taxon>Insecta</taxon>
        <taxon>Pterygota</taxon>
        <taxon>Neoptera</taxon>
        <taxon>Endopterygota</taxon>
        <taxon>Coleoptera</taxon>
        <taxon>Polyphaga</taxon>
        <taxon>Scarabaeiformia</taxon>
        <taxon>Scarabaeidae</taxon>
        <taxon>Rutelinae</taxon>
        <taxon>Popillia</taxon>
    </lineage>
</organism>
<name>A0AAW1H3X8_POPJA</name>
<dbReference type="EMBL" id="JASPKY010002376">
    <property type="protein sequence ID" value="KAK9670756.1"/>
    <property type="molecule type" value="Genomic_DNA"/>
</dbReference>